<dbReference type="InterPro" id="IPR030378">
    <property type="entry name" value="G_CP_dom"/>
</dbReference>
<evidence type="ECO:0000256" key="2">
    <source>
        <dbReference type="ARBA" id="ARBA00022741"/>
    </source>
</evidence>
<dbReference type="GO" id="GO:0005737">
    <property type="term" value="C:cytoplasm"/>
    <property type="evidence" value="ECO:0007669"/>
    <property type="project" value="UniProtKB-SubCell"/>
</dbReference>
<dbReference type="Gene3D" id="3.40.50.300">
    <property type="entry name" value="P-loop containing nucleotide triphosphate hydrolases"/>
    <property type="match status" value="1"/>
</dbReference>
<feature type="binding site" evidence="5">
    <location>
        <begin position="129"/>
        <end position="134"/>
    </location>
    <ligand>
        <name>GTP</name>
        <dbReference type="ChEBI" id="CHEBI:37565"/>
    </ligand>
</feature>
<dbReference type="PANTHER" id="PTHR45782">
    <property type="entry name" value="MITOCHONDRIAL RIBOSOME-ASSOCIATED GTPASE 1"/>
    <property type="match status" value="1"/>
</dbReference>
<keyword evidence="2 4" id="KW-0547">Nucleotide-binding</keyword>
<keyword evidence="3 4" id="KW-0342">GTP-binding</keyword>
<proteinExistence type="inferred from homology"/>
<evidence type="ECO:0000313" key="7">
    <source>
        <dbReference type="EMBL" id="HIU95053.1"/>
    </source>
</evidence>
<dbReference type="InterPro" id="IPR023179">
    <property type="entry name" value="GTP-bd_ortho_bundle_sf"/>
</dbReference>
<dbReference type="Gene3D" id="1.10.1580.10">
    <property type="match status" value="1"/>
</dbReference>
<dbReference type="PROSITE" id="PS51721">
    <property type="entry name" value="G_CP"/>
    <property type="match status" value="1"/>
</dbReference>
<protein>
    <recommendedName>
        <fullName evidence="1 4">Ribosome biogenesis GTPase A</fullName>
    </recommendedName>
</protein>
<reference evidence="7" key="2">
    <citation type="journal article" date="2021" name="PeerJ">
        <title>Extensive microbial diversity within the chicken gut microbiome revealed by metagenomics and culture.</title>
        <authorList>
            <person name="Gilroy R."/>
            <person name="Ravi A."/>
            <person name="Getino M."/>
            <person name="Pursley I."/>
            <person name="Horton D.L."/>
            <person name="Alikhan N.F."/>
            <person name="Baker D."/>
            <person name="Gharbi K."/>
            <person name="Hall N."/>
            <person name="Watson M."/>
            <person name="Adriaenssens E.M."/>
            <person name="Foster-Nyarko E."/>
            <person name="Jarju S."/>
            <person name="Secka A."/>
            <person name="Antonio M."/>
            <person name="Oren A."/>
            <person name="Chaudhuri R.R."/>
            <person name="La Ragione R."/>
            <person name="Hildebrand F."/>
            <person name="Pallen M.J."/>
        </authorList>
    </citation>
    <scope>NUCLEOTIDE SEQUENCE</scope>
    <source>
        <strain evidence="7">ChiGjej2B2-16831</strain>
    </source>
</reference>
<evidence type="ECO:0000256" key="5">
    <source>
        <dbReference type="PIRSR" id="PIRSR006230-1"/>
    </source>
</evidence>
<comment type="function">
    <text evidence="4">Required for a late step of 50S ribosomal subunit assembly. Has GTPase activity.</text>
</comment>
<dbReference type="PANTHER" id="PTHR45782:SF4">
    <property type="entry name" value="MITOCHONDRIAL RIBOSOME-ASSOCIATED GTPASE 1"/>
    <property type="match status" value="1"/>
</dbReference>
<feature type="domain" description="CP-type G" evidence="6">
    <location>
        <begin position="10"/>
        <end position="177"/>
    </location>
</feature>
<evidence type="ECO:0000256" key="4">
    <source>
        <dbReference type="PIRNR" id="PIRNR006230"/>
    </source>
</evidence>
<dbReference type="InterPro" id="IPR006073">
    <property type="entry name" value="GTP-bd"/>
</dbReference>
<dbReference type="PIRSF" id="PIRSF006230">
    <property type="entry name" value="MG442"/>
    <property type="match status" value="1"/>
</dbReference>
<evidence type="ECO:0000259" key="6">
    <source>
        <dbReference type="PROSITE" id="PS51721"/>
    </source>
</evidence>
<accession>A0A9D1N4K5</accession>
<dbReference type="Pfam" id="PF01926">
    <property type="entry name" value="MMR_HSR1"/>
    <property type="match status" value="1"/>
</dbReference>
<keyword evidence="4" id="KW-0963">Cytoplasm</keyword>
<comment type="similarity">
    <text evidence="4">Belongs to the TRAFAC class YlqF/YawG GTPase family. MTG1 subfamily.</text>
</comment>
<dbReference type="NCBIfam" id="TIGR03596">
    <property type="entry name" value="GTPase_YlqF"/>
    <property type="match status" value="1"/>
</dbReference>
<evidence type="ECO:0000256" key="1">
    <source>
        <dbReference type="ARBA" id="ARBA00014898"/>
    </source>
</evidence>
<feature type="binding site" evidence="5">
    <location>
        <position position="173"/>
    </location>
    <ligand>
        <name>GTP</name>
        <dbReference type="ChEBI" id="CHEBI:37565"/>
    </ligand>
</feature>
<dbReference type="GO" id="GO:0003924">
    <property type="term" value="F:GTPase activity"/>
    <property type="evidence" value="ECO:0007669"/>
    <property type="project" value="TreeGrafter"/>
</dbReference>
<comment type="caution">
    <text evidence="7">The sequence shown here is derived from an EMBL/GenBank/DDBJ whole genome shotgun (WGS) entry which is preliminary data.</text>
</comment>
<dbReference type="CDD" id="cd01856">
    <property type="entry name" value="YlqF"/>
    <property type="match status" value="1"/>
</dbReference>
<evidence type="ECO:0000256" key="3">
    <source>
        <dbReference type="ARBA" id="ARBA00023134"/>
    </source>
</evidence>
<dbReference type="Proteomes" id="UP000824128">
    <property type="component" value="Unassembled WGS sequence"/>
</dbReference>
<dbReference type="SUPFAM" id="SSF52540">
    <property type="entry name" value="P-loop containing nucleoside triphosphate hydrolases"/>
    <property type="match status" value="1"/>
</dbReference>
<dbReference type="AlphaFoldDB" id="A0A9D1N4K5"/>
<evidence type="ECO:0000313" key="8">
    <source>
        <dbReference type="Proteomes" id="UP000824128"/>
    </source>
</evidence>
<feature type="binding site" evidence="5">
    <location>
        <begin position="58"/>
        <end position="61"/>
    </location>
    <ligand>
        <name>GTP</name>
        <dbReference type="ChEBI" id="CHEBI:37565"/>
    </ligand>
</feature>
<name>A0A9D1N4K5_9FIRM</name>
<dbReference type="InterPro" id="IPR019991">
    <property type="entry name" value="GTP-bd_ribosome_bgen"/>
</dbReference>
<dbReference type="EMBL" id="DVNZ01000252">
    <property type="protein sequence ID" value="HIU95053.1"/>
    <property type="molecule type" value="Genomic_DNA"/>
</dbReference>
<dbReference type="GO" id="GO:0006412">
    <property type="term" value="P:translation"/>
    <property type="evidence" value="ECO:0007669"/>
    <property type="project" value="TreeGrafter"/>
</dbReference>
<dbReference type="GO" id="GO:0005525">
    <property type="term" value="F:GTP binding"/>
    <property type="evidence" value="ECO:0007669"/>
    <property type="project" value="UniProtKB-KW"/>
</dbReference>
<reference evidence="7" key="1">
    <citation type="submission" date="2020-10" db="EMBL/GenBank/DDBJ databases">
        <authorList>
            <person name="Gilroy R."/>
        </authorList>
    </citation>
    <scope>NUCLEOTIDE SEQUENCE</scope>
    <source>
        <strain evidence="7">ChiGjej2B2-16831</strain>
    </source>
</reference>
<gene>
    <name evidence="7" type="primary">ylqF</name>
    <name evidence="7" type="ORF">IAD24_07850</name>
</gene>
<comment type="subcellular location">
    <subcellularLocation>
        <location evidence="4">Cytoplasm</location>
    </subcellularLocation>
</comment>
<dbReference type="InterPro" id="IPR027417">
    <property type="entry name" value="P-loop_NTPase"/>
</dbReference>
<organism evidence="7 8">
    <name type="scientific">Candidatus Aphodomorpha intestinavium</name>
    <dbReference type="NCBI Taxonomy" id="2840672"/>
    <lineage>
        <taxon>Bacteria</taxon>
        <taxon>Bacillati</taxon>
        <taxon>Bacillota</taxon>
        <taxon>Clostridia</taxon>
        <taxon>Eubacteriales</taxon>
        <taxon>Candidatus Aphodomorpha</taxon>
    </lineage>
</organism>
<dbReference type="InterPro" id="IPR016478">
    <property type="entry name" value="GTPase_MTG1"/>
</dbReference>
<sequence>MQIHWYPGHMAKARRMLQENLKLIDVVAELLDARAPAATRNPDFEALFAGKARVVLLNKSDLADPDATRAWVEHFQAQGLTAGAVASTSNAGKKQAAALIERAAAPAVARMREKGVSKVVRVLVAGIPNVGKSTFINRTAGQARAQVGDKPGVTRGKQWVRITPHLELMDTPGLLWPKLEDERHARHLAYLGSIRDEVMDAEALAAALLAELLALRPAALTERYARVALGMDGAELLCAVCESRSFFLPGRAPDTERAARIVLDEFRAGRLGRITLETPEGEAHAEAE</sequence>